<dbReference type="EMBL" id="MU273515">
    <property type="protein sequence ID" value="KAI0033639.1"/>
    <property type="molecule type" value="Genomic_DNA"/>
</dbReference>
<proteinExistence type="predicted"/>
<organism evidence="1 2">
    <name type="scientific">Vararia minispora EC-137</name>
    <dbReference type="NCBI Taxonomy" id="1314806"/>
    <lineage>
        <taxon>Eukaryota</taxon>
        <taxon>Fungi</taxon>
        <taxon>Dikarya</taxon>
        <taxon>Basidiomycota</taxon>
        <taxon>Agaricomycotina</taxon>
        <taxon>Agaricomycetes</taxon>
        <taxon>Russulales</taxon>
        <taxon>Lachnocladiaceae</taxon>
        <taxon>Vararia</taxon>
    </lineage>
</organism>
<name>A0ACB8QP58_9AGAM</name>
<sequence length="1123" mass="122852">MLHRIALGKTAIVKRGDRIGRRGTRDGCTGHAYWHHISLGRQTKVVSRVICAKKVAAMASWHCESRSRSRGRARLGAHYTFRVDIDEIGATDTHVVVPPISRFLASLDKHLIDLATVRHAFHLTGTIPAGSFCRQSTGNLFVTGPNAHPAMLVPDIASLHDTCRLQQVLAAPDLDPAAIRELSYDIILHVGQYPCCLSFHHDYDSRLCFRAPAPCNTPSYSHPLRDGPSSPTLLPACYTPPDSSADSLAHLYPSKAWRTHLASESVMLFSPPATPSLCPSAPQPSGWPGIPPQLRNLFRDQLREGLARCRKFSTNTALRQSTHAPYADSCGTQVRGSAHQPYPRSKKLANCSLAPGVSVWQHAVLRLVPLLVVCVCAVAAVLTLVLWAQHEAMWINDAAQAAYLHASTARVKVVVWPEPEETECGGSVGRDAFGSPRTCFRLHVMSQRKASRWDGFSLQQLQDAHASRNSSGLTPGEKASLTKALKKAEKTTHSEAPLSGGSSQPETSERTSRHKRAASNEPGANSASSTKKLKSTTHAAPRPRPRPPQLGLDGLGDVRGVSQASESVVAHTLPPNTTLQQPASATWNDRRIAPVFEAGSDFFPAMTWPDYQFQEDSEGERNTTQPNEDMEEKDDENHVQADKAAARSEPTKFQQAVEQLERPPWNLLSSLAEDDQPLDTNLAFAENFTHPDAAGGSGVNKDPCELNSWSLPPKLRSLQLISEDTQPAQCLSAGETSSGHVQVLHDPVTDVHTGMTGVTRTMPGIWTSSSDIQAMQPYGHPAASSFTRTGFIASAPVREGSLLRTGEVSSVETKPDVSTQVEPWPAFTDIIRTASATMNGSRRTVVNLLAQSPQIVRLVKASYPFIAHHIYFVSAFPGDQTSKVVRSAVVAAVKAGQPDTDVFARRMAQDPGYASQIDSMANTHVPYLRKCFKEHAELLVPIHYSLPLDTDEAFERKMETLIHGNAFIFPSSHNGNTTVINRGEPFQNSIGIKLLQRVLTRDFVEKNNSHFSFVRNADTGKQEYEVPLPLLGVAYSAVYNTLDNYRRLGLKPKKLPVNFSADAIPEVYVDILATLDLLRDNRSEAAVHKLLHGLFLRVVAQPAQDRPKTSTIIDFSAMECLAN</sequence>
<accession>A0ACB8QP58</accession>
<gene>
    <name evidence="1" type="ORF">K488DRAFT_69739</name>
</gene>
<keyword evidence="2" id="KW-1185">Reference proteome</keyword>
<protein>
    <submittedName>
        <fullName evidence="1">Uncharacterized protein</fullName>
    </submittedName>
</protein>
<reference evidence="1" key="1">
    <citation type="submission" date="2021-02" db="EMBL/GenBank/DDBJ databases">
        <authorList>
            <consortium name="DOE Joint Genome Institute"/>
            <person name="Ahrendt S."/>
            <person name="Looney B.P."/>
            <person name="Miyauchi S."/>
            <person name="Morin E."/>
            <person name="Drula E."/>
            <person name="Courty P.E."/>
            <person name="Chicoki N."/>
            <person name="Fauchery L."/>
            <person name="Kohler A."/>
            <person name="Kuo A."/>
            <person name="Labutti K."/>
            <person name="Pangilinan J."/>
            <person name="Lipzen A."/>
            <person name="Riley R."/>
            <person name="Andreopoulos W."/>
            <person name="He G."/>
            <person name="Johnson J."/>
            <person name="Barry K.W."/>
            <person name="Grigoriev I.V."/>
            <person name="Nagy L."/>
            <person name="Hibbett D."/>
            <person name="Henrissat B."/>
            <person name="Matheny P.B."/>
            <person name="Labbe J."/>
            <person name="Martin F."/>
        </authorList>
    </citation>
    <scope>NUCLEOTIDE SEQUENCE</scope>
    <source>
        <strain evidence="1">EC-137</strain>
    </source>
</reference>
<evidence type="ECO:0000313" key="1">
    <source>
        <dbReference type="EMBL" id="KAI0033639.1"/>
    </source>
</evidence>
<evidence type="ECO:0000313" key="2">
    <source>
        <dbReference type="Proteomes" id="UP000814128"/>
    </source>
</evidence>
<reference evidence="1" key="2">
    <citation type="journal article" date="2022" name="New Phytol.">
        <title>Evolutionary transition to the ectomycorrhizal habit in the genomes of a hyperdiverse lineage of mushroom-forming fungi.</title>
        <authorList>
            <person name="Looney B."/>
            <person name="Miyauchi S."/>
            <person name="Morin E."/>
            <person name="Drula E."/>
            <person name="Courty P.E."/>
            <person name="Kohler A."/>
            <person name="Kuo A."/>
            <person name="LaButti K."/>
            <person name="Pangilinan J."/>
            <person name="Lipzen A."/>
            <person name="Riley R."/>
            <person name="Andreopoulos W."/>
            <person name="He G."/>
            <person name="Johnson J."/>
            <person name="Nolan M."/>
            <person name="Tritt A."/>
            <person name="Barry K.W."/>
            <person name="Grigoriev I.V."/>
            <person name="Nagy L.G."/>
            <person name="Hibbett D."/>
            <person name="Henrissat B."/>
            <person name="Matheny P.B."/>
            <person name="Labbe J."/>
            <person name="Martin F.M."/>
        </authorList>
    </citation>
    <scope>NUCLEOTIDE SEQUENCE</scope>
    <source>
        <strain evidence="1">EC-137</strain>
    </source>
</reference>
<dbReference type="Proteomes" id="UP000814128">
    <property type="component" value="Unassembled WGS sequence"/>
</dbReference>
<comment type="caution">
    <text evidence="1">The sequence shown here is derived from an EMBL/GenBank/DDBJ whole genome shotgun (WGS) entry which is preliminary data.</text>
</comment>